<evidence type="ECO:0000256" key="8">
    <source>
        <dbReference type="SAM" id="Phobius"/>
    </source>
</evidence>
<evidence type="ECO:0000259" key="9">
    <source>
        <dbReference type="PROSITE" id="PS50156"/>
    </source>
</evidence>
<dbReference type="Proteomes" id="UP000195787">
    <property type="component" value="Unassembled WGS sequence"/>
</dbReference>
<dbReference type="Gene3D" id="1.20.1640.10">
    <property type="entry name" value="Multidrug efflux transporter AcrB transmembrane domain"/>
    <property type="match status" value="2"/>
</dbReference>
<feature type="transmembrane region" description="Helical" evidence="8">
    <location>
        <begin position="791"/>
        <end position="814"/>
    </location>
</feature>
<evidence type="ECO:0000256" key="2">
    <source>
        <dbReference type="ARBA" id="ARBA00022475"/>
    </source>
</evidence>
<dbReference type="Gene3D" id="1.10.287.620">
    <property type="entry name" value="Helix Hairpins"/>
    <property type="match status" value="1"/>
</dbReference>
<evidence type="ECO:0000256" key="6">
    <source>
        <dbReference type="SAM" id="Coils"/>
    </source>
</evidence>
<keyword evidence="4 8" id="KW-1133">Transmembrane helix</keyword>
<feature type="transmembrane region" description="Helical" evidence="8">
    <location>
        <begin position="325"/>
        <end position="346"/>
    </location>
</feature>
<name>A0A1R4F121_9MICO</name>
<evidence type="ECO:0000256" key="4">
    <source>
        <dbReference type="ARBA" id="ARBA00022989"/>
    </source>
</evidence>
<feature type="transmembrane region" description="Helical" evidence="8">
    <location>
        <begin position="713"/>
        <end position="737"/>
    </location>
</feature>
<evidence type="ECO:0000313" key="11">
    <source>
        <dbReference type="Proteomes" id="UP000195787"/>
    </source>
</evidence>
<keyword evidence="6" id="KW-0175">Coiled coil</keyword>
<feature type="transmembrane region" description="Helical" evidence="8">
    <location>
        <begin position="358"/>
        <end position="376"/>
    </location>
</feature>
<dbReference type="InterPro" id="IPR000731">
    <property type="entry name" value="SSD"/>
</dbReference>
<protein>
    <submittedName>
        <fullName evidence="10">Integral membrane protein</fullName>
    </submittedName>
</protein>
<dbReference type="PANTHER" id="PTHR33406">
    <property type="entry name" value="MEMBRANE PROTEIN MJ1562-RELATED"/>
    <property type="match status" value="1"/>
</dbReference>
<feature type="transmembrane region" description="Helical" evidence="8">
    <location>
        <begin position="672"/>
        <end position="693"/>
    </location>
</feature>
<feature type="transmembrane region" description="Helical" evidence="8">
    <location>
        <begin position="489"/>
        <end position="508"/>
    </location>
</feature>
<keyword evidence="2" id="KW-1003">Cell membrane</keyword>
<reference evidence="10 11" key="1">
    <citation type="submission" date="2017-02" db="EMBL/GenBank/DDBJ databases">
        <authorList>
            <person name="Peterson S.W."/>
        </authorList>
    </citation>
    <scope>NUCLEOTIDE SEQUENCE [LARGE SCALE GENOMIC DNA]</scope>
    <source>
        <strain evidence="10 11">LMG 22410</strain>
    </source>
</reference>
<feature type="domain" description="SSD" evidence="9">
    <location>
        <begin position="321"/>
        <end position="454"/>
    </location>
</feature>
<dbReference type="PROSITE" id="PS50156">
    <property type="entry name" value="SSD"/>
    <property type="match status" value="1"/>
</dbReference>
<comment type="subcellular location">
    <subcellularLocation>
        <location evidence="1">Cell membrane</location>
        <topology evidence="1">Multi-pass membrane protein</topology>
    </subcellularLocation>
</comment>
<dbReference type="OrthoDB" id="7051771at2"/>
<dbReference type="Pfam" id="PF03176">
    <property type="entry name" value="MMPL"/>
    <property type="match status" value="2"/>
</dbReference>
<dbReference type="PANTHER" id="PTHR33406:SF13">
    <property type="entry name" value="MEMBRANE PROTEIN YDFJ"/>
    <property type="match status" value="1"/>
</dbReference>
<evidence type="ECO:0000256" key="5">
    <source>
        <dbReference type="ARBA" id="ARBA00023136"/>
    </source>
</evidence>
<feature type="transmembrane region" description="Helical" evidence="8">
    <location>
        <begin position="16"/>
        <end position="37"/>
    </location>
</feature>
<keyword evidence="11" id="KW-1185">Reference proteome</keyword>
<feature type="coiled-coil region" evidence="6">
    <location>
        <begin position="117"/>
        <end position="220"/>
    </location>
</feature>
<dbReference type="EMBL" id="FUHU01000010">
    <property type="protein sequence ID" value="SJM49610.1"/>
    <property type="molecule type" value="Genomic_DNA"/>
</dbReference>
<evidence type="ECO:0000256" key="7">
    <source>
        <dbReference type="SAM" id="MobiDB-lite"/>
    </source>
</evidence>
<dbReference type="InterPro" id="IPR050545">
    <property type="entry name" value="Mycobact_MmpL"/>
</dbReference>
<feature type="compositionally biased region" description="Basic and acidic residues" evidence="7">
    <location>
        <begin position="857"/>
        <end position="867"/>
    </location>
</feature>
<dbReference type="SUPFAM" id="SSF82866">
    <property type="entry name" value="Multidrug efflux transporter AcrB transmembrane domain"/>
    <property type="match status" value="2"/>
</dbReference>
<evidence type="ECO:0000256" key="1">
    <source>
        <dbReference type="ARBA" id="ARBA00004651"/>
    </source>
</evidence>
<evidence type="ECO:0000313" key="10">
    <source>
        <dbReference type="EMBL" id="SJM49610.1"/>
    </source>
</evidence>
<feature type="transmembrane region" description="Helical" evidence="8">
    <location>
        <begin position="403"/>
        <end position="426"/>
    </location>
</feature>
<keyword evidence="5 8" id="KW-0472">Membrane</keyword>
<dbReference type="GeneID" id="303171965"/>
<feature type="transmembrane region" description="Helical" evidence="8">
    <location>
        <begin position="299"/>
        <end position="318"/>
    </location>
</feature>
<feature type="transmembrane region" description="Helical" evidence="8">
    <location>
        <begin position="432"/>
        <end position="457"/>
    </location>
</feature>
<feature type="transmembrane region" description="Helical" evidence="8">
    <location>
        <begin position="646"/>
        <end position="665"/>
    </location>
</feature>
<feature type="transmembrane region" description="Helical" evidence="8">
    <location>
        <begin position="758"/>
        <end position="779"/>
    </location>
</feature>
<gene>
    <name evidence="10" type="ORF">CZ674_01970</name>
</gene>
<evidence type="ECO:0000256" key="3">
    <source>
        <dbReference type="ARBA" id="ARBA00022692"/>
    </source>
</evidence>
<proteinExistence type="predicted"/>
<dbReference type="GO" id="GO:0005886">
    <property type="term" value="C:plasma membrane"/>
    <property type="evidence" value="ECO:0007669"/>
    <property type="project" value="UniProtKB-SubCell"/>
</dbReference>
<organism evidence="10 11">
    <name type="scientific">Agrococcus casei LMG 22410</name>
    <dbReference type="NCBI Taxonomy" id="1255656"/>
    <lineage>
        <taxon>Bacteria</taxon>
        <taxon>Bacillati</taxon>
        <taxon>Actinomycetota</taxon>
        <taxon>Actinomycetes</taxon>
        <taxon>Micrococcales</taxon>
        <taxon>Microbacteriaceae</taxon>
        <taxon>Agrococcus</taxon>
    </lineage>
</organism>
<dbReference type="RefSeq" id="WP_086990744.1">
    <property type="nucleotide sequence ID" value="NZ_FUHU01000010.1"/>
</dbReference>
<keyword evidence="3 8" id="KW-0812">Transmembrane</keyword>
<feature type="region of interest" description="Disordered" evidence="7">
    <location>
        <begin position="843"/>
        <end position="867"/>
    </location>
</feature>
<sequence length="867" mass="91453">MAELLYKLGRFSAKRAWVVIASWLILLGLGVGAFLAFGGTLVSTVNIPGTETSKVTDKLAEEIPDTSGATGSIVFQTEDGSEFTQEQRDALGTLLADVEELDGVEQGIDPFDTQAQLEDQRTQLEDGRGELADAREQLDSGREELESGQEQLDDARQQLEDGQSQLDDAKAQAEAAGIDPAMVPELAAQQEQLDQGLAELESQQEQLDQGLKEIEDGEADYETGLQQLEDGSALLDLASEIRQVSEDGSTAVGSVMFTDSLFDITPETKEPVVEMIENGLPEGVTAEFSNELTMAIPEILGPGEAVGVVIALIALLVLMRAILPAVVPILSAIVGVGIGTTAALALSGTIEMMSVTPVLGVMLGLAVGIDYSLFIINRHRKQLKDGYDLHESIGLANGTSGNAVVFAGATVLVALLALNVSGIGFLGLMGNVGALCVAVAVLIAITLTPAIMGLIGIRALSRKERRAVEAGTIERVSSASVKPMRTGRAVLTGVLSVILLLVIAIPALSMRLGMPTGAAEPADSTQYKAYTAIDENFGAGMNGTLLVVADTHEAVSDDDLVSQQLEIAQQLGDLDDVRAVAPIATNDDQSVIAFQVIPEEGPSAESTEQLVHTLRDMSPLDGDIEIGVAGTASGNIDVSEKLADALPGYLALVVGLSFVIMVFVFRSLLVPLTATIGFILSLFASFGAITAIYQWGWLADLFGVHAPGPVLSFLPTILIGILFGLAMDYQLFVASGMREAYAHGNDARKSVQLGLRNGRAVVITAAIIMISVFGAFIFSDASMIKPMGFGLAVGVLFDAFVVRLLLIPAVMHLLGKSAWWIPKWLDRILPNVDVEGAKLELRHPGTGPVETVDSEDGEKADTADAKS</sequence>
<dbReference type="InterPro" id="IPR004869">
    <property type="entry name" value="MMPL_dom"/>
</dbReference>
<dbReference type="AlphaFoldDB" id="A0A1R4F121"/>
<accession>A0A1R4F121</accession>